<keyword evidence="2" id="KW-1185">Reference proteome</keyword>
<sequence length="455" mass="50292">MTAKKESHLWDGFHRRTILQIGAVGVCGLTLADFLRADTRSALDSSYRKRSIVNVWLAGGASHLDTFDMKPDAPAEFRGEFESIATRIPGVRICEHLPRIAERLDRMALIRSLTGMVDSHDGAMNATGWPPGNMKNLGGRPNIGSVVSKLQGPTNGNVPTAVAMISGYNPSEQAYFRSAGFLGPAFDCYTPDSEDGRANLTARLITQDRLSLLTRLDTLRRDLDARGNIQAMDAYTERAVQFVTSREFADALDITREPPAVRQRYGIGVDYRSRGAPLAKSNLGQQNARFLMARRLIECGARCVNVTWEEGAARRWDTHQDNFNALRNELLPPFDIGLSAFFDDLESRGMLEDVLVLVWGEFGRTPRINKDAGRDHYAPAASALLFGGGLKVGQVIGSTTRNGDLPADRPIQFQQMFATLYRHLGIDPVQATLVDTNNRPQYLITHTDSIRELTG</sequence>
<organism evidence="1 2">
    <name type="scientific">Anatilimnocola aggregata</name>
    <dbReference type="NCBI Taxonomy" id="2528021"/>
    <lineage>
        <taxon>Bacteria</taxon>
        <taxon>Pseudomonadati</taxon>
        <taxon>Planctomycetota</taxon>
        <taxon>Planctomycetia</taxon>
        <taxon>Pirellulales</taxon>
        <taxon>Pirellulaceae</taxon>
        <taxon>Anatilimnocola</taxon>
    </lineage>
</organism>
<evidence type="ECO:0000313" key="2">
    <source>
        <dbReference type="Proteomes" id="UP000315017"/>
    </source>
</evidence>
<dbReference type="InterPro" id="IPR017850">
    <property type="entry name" value="Alkaline_phosphatase_core_sf"/>
</dbReference>
<evidence type="ECO:0008006" key="3">
    <source>
        <dbReference type="Google" id="ProtNLM"/>
    </source>
</evidence>
<dbReference type="InterPro" id="IPR010869">
    <property type="entry name" value="DUF1501"/>
</dbReference>
<protein>
    <recommendedName>
        <fullName evidence="3">DUF1501 domain-containing protein</fullName>
    </recommendedName>
</protein>
<gene>
    <name evidence="1" type="ORF">ETAA8_00880</name>
</gene>
<name>A0A517Y483_9BACT</name>
<reference evidence="1 2" key="1">
    <citation type="submission" date="2019-02" db="EMBL/GenBank/DDBJ databases">
        <title>Deep-cultivation of Planctomycetes and their phenomic and genomic characterization uncovers novel biology.</title>
        <authorList>
            <person name="Wiegand S."/>
            <person name="Jogler M."/>
            <person name="Boedeker C."/>
            <person name="Pinto D."/>
            <person name="Vollmers J."/>
            <person name="Rivas-Marin E."/>
            <person name="Kohn T."/>
            <person name="Peeters S.H."/>
            <person name="Heuer A."/>
            <person name="Rast P."/>
            <person name="Oberbeckmann S."/>
            <person name="Bunk B."/>
            <person name="Jeske O."/>
            <person name="Meyerdierks A."/>
            <person name="Storesund J.E."/>
            <person name="Kallscheuer N."/>
            <person name="Luecker S."/>
            <person name="Lage O.M."/>
            <person name="Pohl T."/>
            <person name="Merkel B.J."/>
            <person name="Hornburger P."/>
            <person name="Mueller R.-W."/>
            <person name="Bruemmer F."/>
            <person name="Labrenz M."/>
            <person name="Spormann A.M."/>
            <person name="Op den Camp H."/>
            <person name="Overmann J."/>
            <person name="Amann R."/>
            <person name="Jetten M.S.M."/>
            <person name="Mascher T."/>
            <person name="Medema M.H."/>
            <person name="Devos D.P."/>
            <person name="Kaster A.-K."/>
            <person name="Ovreas L."/>
            <person name="Rohde M."/>
            <person name="Galperin M.Y."/>
            <person name="Jogler C."/>
        </authorList>
    </citation>
    <scope>NUCLEOTIDE SEQUENCE [LARGE SCALE GENOMIC DNA]</scope>
    <source>
        <strain evidence="1 2">ETA_A8</strain>
    </source>
</reference>
<dbReference type="KEGG" id="aagg:ETAA8_00880"/>
<dbReference type="AlphaFoldDB" id="A0A517Y483"/>
<dbReference type="SUPFAM" id="SSF53649">
    <property type="entry name" value="Alkaline phosphatase-like"/>
    <property type="match status" value="1"/>
</dbReference>
<dbReference type="Pfam" id="PF07394">
    <property type="entry name" value="DUF1501"/>
    <property type="match status" value="1"/>
</dbReference>
<dbReference type="PANTHER" id="PTHR43737">
    <property type="entry name" value="BLL7424 PROTEIN"/>
    <property type="match status" value="1"/>
</dbReference>
<accession>A0A517Y483</accession>
<dbReference type="EMBL" id="CP036274">
    <property type="protein sequence ID" value="QDU25027.1"/>
    <property type="molecule type" value="Genomic_DNA"/>
</dbReference>
<evidence type="ECO:0000313" key="1">
    <source>
        <dbReference type="EMBL" id="QDU25027.1"/>
    </source>
</evidence>
<dbReference type="OrthoDB" id="9779968at2"/>
<proteinExistence type="predicted"/>
<dbReference type="Proteomes" id="UP000315017">
    <property type="component" value="Chromosome"/>
</dbReference>
<dbReference type="PANTHER" id="PTHR43737:SF1">
    <property type="entry name" value="DUF1501 DOMAIN-CONTAINING PROTEIN"/>
    <property type="match status" value="1"/>
</dbReference>